<dbReference type="Proteomes" id="UP000245946">
    <property type="component" value="Unassembled WGS sequence"/>
</dbReference>
<dbReference type="InterPro" id="IPR057826">
    <property type="entry name" value="WWE_C20G8.02"/>
</dbReference>
<dbReference type="SMART" id="SM01127">
    <property type="entry name" value="DDHD"/>
    <property type="match status" value="1"/>
</dbReference>
<feature type="domain" description="DDHD" evidence="2">
    <location>
        <begin position="664"/>
        <end position="945"/>
    </location>
</feature>
<dbReference type="PROSITE" id="PS51043">
    <property type="entry name" value="DDHD"/>
    <property type="match status" value="1"/>
</dbReference>
<reference evidence="3 4" key="1">
    <citation type="journal article" date="2018" name="Mol. Biol. Evol.">
        <title>Broad Genomic Sampling Reveals a Smut Pathogenic Ancestry of the Fungal Clade Ustilaginomycotina.</title>
        <authorList>
            <person name="Kijpornyongpan T."/>
            <person name="Mondo S.J."/>
            <person name="Barry K."/>
            <person name="Sandor L."/>
            <person name="Lee J."/>
            <person name="Lipzen A."/>
            <person name="Pangilinan J."/>
            <person name="LaButti K."/>
            <person name="Hainaut M."/>
            <person name="Henrissat B."/>
            <person name="Grigoriev I.V."/>
            <person name="Spatafora J.W."/>
            <person name="Aime M.C."/>
        </authorList>
    </citation>
    <scope>NUCLEOTIDE SEQUENCE [LARGE SCALE GENOMIC DNA]</scope>
    <source>
        <strain evidence="3 4">MCA 4186</strain>
    </source>
</reference>
<dbReference type="InterPro" id="IPR058055">
    <property type="entry name" value="PA-PLA1"/>
</dbReference>
<proteinExistence type="predicted"/>
<organism evidence="3 4">
    <name type="scientific">Tilletiopsis washingtonensis</name>
    <dbReference type="NCBI Taxonomy" id="58919"/>
    <lineage>
        <taxon>Eukaryota</taxon>
        <taxon>Fungi</taxon>
        <taxon>Dikarya</taxon>
        <taxon>Basidiomycota</taxon>
        <taxon>Ustilaginomycotina</taxon>
        <taxon>Exobasidiomycetes</taxon>
        <taxon>Entylomatales</taxon>
        <taxon>Entylomatales incertae sedis</taxon>
        <taxon>Tilletiopsis</taxon>
    </lineage>
</organism>
<dbReference type="EMBL" id="KZ819290">
    <property type="protein sequence ID" value="PWN98705.1"/>
    <property type="molecule type" value="Genomic_DNA"/>
</dbReference>
<feature type="compositionally biased region" description="Basic and acidic residues" evidence="1">
    <location>
        <begin position="289"/>
        <end position="322"/>
    </location>
</feature>
<feature type="compositionally biased region" description="Basic and acidic residues" evidence="1">
    <location>
        <begin position="329"/>
        <end position="339"/>
    </location>
</feature>
<name>A0A316ZEG9_9BASI</name>
<feature type="region of interest" description="Disordered" evidence="1">
    <location>
        <begin position="428"/>
        <end position="470"/>
    </location>
</feature>
<dbReference type="InterPro" id="IPR004177">
    <property type="entry name" value="DDHD_dom"/>
</dbReference>
<dbReference type="PANTHER" id="PTHR23509">
    <property type="entry name" value="PA-PL1 PHOSPHOLIPASE FAMILY"/>
    <property type="match status" value="1"/>
</dbReference>
<dbReference type="GeneID" id="37271593"/>
<evidence type="ECO:0000313" key="4">
    <source>
        <dbReference type="Proteomes" id="UP000245946"/>
    </source>
</evidence>
<sequence length="961" mass="103656">MAAEQPTPQRARFLRAASTPSLHAAVPPLQHRWLHAADAKASSWAAFGARDDRVLQRGWERSAEERKAWAESKDKDAAQPAPDPDRALESWRVPVAEDRLYEVDLRKLQLSPVFWKSAPTPVRRGTWFLDASKLSPLSDAVALELEELYGSIRPWLPSYADELRASVSQGADAEAKLQCHLASMPGAYVIFLGPHLARLYREDVGTRMGKMLWTAWAGEHSGGTLLARGFDNARRLLGTRGKEPSAAAPAPAKKPQSAAAKANAAEAARELKEQSTETEQEAIAQRNLTPKERIRRSLEKGRPKLEETSAEKTETGTAEKTEQQAADAVDTKEEPKPQDEAASEGGAAATAEPAASEASDAAPPAETKKERSASTSSASTSSGLFGNLGTRLTALTSSAASLSAFTKGDDAASLKAAVDDARMQASGLKAVGGERKEAEEERSKESAGLAANEDEEYEPEKEVEEEDDGPEHLAQVWHGIGQKLAEEWKSMDFALAVSNMRSLMAKRASAAPPSDVGGGGMASLLAGKRVQFLPVMWRATLEDFEPPRAEEDADGEHFDNVFQLDQIFGAGEKDSIPLVKQLISGVFLDIPFYLSQHRAEILNRVRAQTNFVWRLFMQRNPEFLEKGGKTHLIAHSLGAAIATDVLSAQPTHAAAKPSSYESQLAFDVCSLYLLGSPVSLFMWLNRAQLIARRGREGTQGDAKDESVVRAGRYGCLAVDRIFNIFSATDPVGTRLNPCVDAKLAQVIRPVVISRAVASILRGQPGALASGTSSGGIFASWGRSSHAPAAATQDEKDAPDGGGLETLGSAEPSTSTGSANPKWLQRLTPRKAKPAYAERRGARSASTVGSSSAEASPRGSMDEPRPPQSATDPPTPTSAGAPTLTEEERDRAERRIRALSPLGSVDYVIPLQPTLLSHQYLEMLYSHAGYWTDAGFADFFLATLFSSREALTQARQRLERSE</sequence>
<gene>
    <name evidence="3" type="ORF">FA09DRAFT_338006</name>
</gene>
<feature type="compositionally biased region" description="Low complexity" evidence="1">
    <location>
        <begin position="244"/>
        <end position="266"/>
    </location>
</feature>
<evidence type="ECO:0000256" key="1">
    <source>
        <dbReference type="SAM" id="MobiDB-lite"/>
    </source>
</evidence>
<feature type="compositionally biased region" description="Acidic residues" evidence="1">
    <location>
        <begin position="452"/>
        <end position="469"/>
    </location>
</feature>
<dbReference type="STRING" id="58919.A0A316ZEG9"/>
<feature type="compositionally biased region" description="Basic and acidic residues" evidence="1">
    <location>
        <begin position="432"/>
        <end position="445"/>
    </location>
</feature>
<evidence type="ECO:0000313" key="3">
    <source>
        <dbReference type="EMBL" id="PWN98705.1"/>
    </source>
</evidence>
<dbReference type="PANTHER" id="PTHR23509:SF6">
    <property type="entry name" value="PHOSPHOLIPASE C1020.13C-RELATED"/>
    <property type="match status" value="1"/>
</dbReference>
<feature type="region of interest" description="Disordered" evidence="1">
    <location>
        <begin position="240"/>
        <end position="387"/>
    </location>
</feature>
<protein>
    <recommendedName>
        <fullName evidence="2">DDHD domain-containing protein</fullName>
    </recommendedName>
</protein>
<dbReference type="Pfam" id="PF23463">
    <property type="entry name" value="WWE_2"/>
    <property type="match status" value="1"/>
</dbReference>
<feature type="compositionally biased region" description="Polar residues" evidence="1">
    <location>
        <begin position="843"/>
        <end position="853"/>
    </location>
</feature>
<accession>A0A316ZEG9</accession>
<dbReference type="GO" id="GO:0004620">
    <property type="term" value="F:phospholipase activity"/>
    <property type="evidence" value="ECO:0007669"/>
    <property type="project" value="TreeGrafter"/>
</dbReference>
<keyword evidence="4" id="KW-1185">Reference proteome</keyword>
<feature type="compositionally biased region" description="Low complexity" evidence="1">
    <location>
        <begin position="373"/>
        <end position="387"/>
    </location>
</feature>
<dbReference type="GO" id="GO:0005737">
    <property type="term" value="C:cytoplasm"/>
    <property type="evidence" value="ECO:0007669"/>
    <property type="project" value="TreeGrafter"/>
</dbReference>
<dbReference type="GO" id="GO:0046872">
    <property type="term" value="F:metal ion binding"/>
    <property type="evidence" value="ECO:0007669"/>
    <property type="project" value="InterPro"/>
</dbReference>
<feature type="compositionally biased region" description="Polar residues" evidence="1">
    <location>
        <begin position="867"/>
        <end position="879"/>
    </location>
</feature>
<dbReference type="Pfam" id="PF02862">
    <property type="entry name" value="DDHD"/>
    <property type="match status" value="1"/>
</dbReference>
<dbReference type="RefSeq" id="XP_025598984.1">
    <property type="nucleotide sequence ID" value="XM_025744049.1"/>
</dbReference>
<feature type="region of interest" description="Disordered" evidence="1">
    <location>
        <begin position="778"/>
        <end position="890"/>
    </location>
</feature>
<evidence type="ECO:0000259" key="2">
    <source>
        <dbReference type="PROSITE" id="PS51043"/>
    </source>
</evidence>
<dbReference type="OrthoDB" id="69269at2759"/>
<feature type="compositionally biased region" description="Low complexity" evidence="1">
    <location>
        <begin position="343"/>
        <end position="365"/>
    </location>
</feature>
<dbReference type="AlphaFoldDB" id="A0A316ZEG9"/>
<feature type="region of interest" description="Disordered" evidence="1">
    <location>
        <begin position="66"/>
        <end position="88"/>
    </location>
</feature>